<keyword evidence="9" id="KW-0408">Iron</keyword>
<protein>
    <recommendedName>
        <fullName evidence="10">Thiamine pyrimidine synthase</fullName>
    </recommendedName>
</protein>
<reference evidence="17 18" key="2">
    <citation type="submission" date="2018-06" db="EMBL/GenBank/DDBJ databases">
        <authorList>
            <consortium name="Pathogen Informatics"/>
            <person name="Doyle S."/>
        </authorList>
    </citation>
    <scope>NUCLEOTIDE SEQUENCE [LARGE SCALE GENOMIC DNA]</scope>
    <source>
        <strain evidence="15 18">NCTC11978</strain>
        <strain evidence="14 17">NCTC12022</strain>
    </source>
</reference>
<evidence type="ECO:0000313" key="17">
    <source>
        <dbReference type="Proteomes" id="UP000251942"/>
    </source>
</evidence>
<evidence type="ECO:0000259" key="12">
    <source>
        <dbReference type="Pfam" id="PF09084"/>
    </source>
</evidence>
<name>A0A0W0TN24_9GAMM</name>
<evidence type="ECO:0000256" key="1">
    <source>
        <dbReference type="ARBA" id="ARBA00003469"/>
    </source>
</evidence>
<evidence type="ECO:0000313" key="16">
    <source>
        <dbReference type="Proteomes" id="UP000054698"/>
    </source>
</evidence>
<keyword evidence="16" id="KW-1185">Reference proteome</keyword>
<feature type="domain" description="SsuA/THI5-like" evidence="12">
    <location>
        <begin position="17"/>
        <end position="231"/>
    </location>
</feature>
<dbReference type="Pfam" id="PF09084">
    <property type="entry name" value="NMT1"/>
    <property type="match status" value="1"/>
</dbReference>
<dbReference type="PATRIC" id="fig|453.4.peg.2043"/>
<dbReference type="OrthoDB" id="5348911at2"/>
<dbReference type="EMBL" id="UASS01000022">
    <property type="protein sequence ID" value="SPX61559.1"/>
    <property type="molecule type" value="Genomic_DNA"/>
</dbReference>
<dbReference type="PANTHER" id="PTHR31528:SF1">
    <property type="entry name" value="4-AMINO-5-HYDROXYMETHYL-2-METHYLPYRIMIDINE PHOSPHATE SYNTHASE THI11-RELATED"/>
    <property type="match status" value="1"/>
</dbReference>
<dbReference type="AlphaFoldDB" id="A0A0W0TN24"/>
<dbReference type="STRING" id="453.Lfee_1862"/>
<evidence type="ECO:0000256" key="6">
    <source>
        <dbReference type="ARBA" id="ARBA00022723"/>
    </source>
</evidence>
<evidence type="ECO:0000313" key="14">
    <source>
        <dbReference type="EMBL" id="SPX61559.1"/>
    </source>
</evidence>
<keyword evidence="5" id="KW-0808">Transferase</keyword>
<keyword evidence="8" id="KW-0784">Thiamine biosynthesis</keyword>
<dbReference type="GO" id="GO:0046872">
    <property type="term" value="F:metal ion binding"/>
    <property type="evidence" value="ECO:0007669"/>
    <property type="project" value="UniProtKB-KW"/>
</dbReference>
<keyword evidence="6" id="KW-0479">Metal-binding</keyword>
<evidence type="ECO:0000313" key="15">
    <source>
        <dbReference type="EMBL" id="STX37058.1"/>
    </source>
</evidence>
<evidence type="ECO:0000256" key="11">
    <source>
        <dbReference type="ARBA" id="ARBA00048179"/>
    </source>
</evidence>
<comment type="pathway">
    <text evidence="2">Cofactor biosynthesis; thiamine diphosphate biosynthesis.</text>
</comment>
<dbReference type="Proteomes" id="UP000054698">
    <property type="component" value="Unassembled WGS sequence"/>
</dbReference>
<dbReference type="EMBL" id="LNYB01000080">
    <property type="protein sequence ID" value="KTC96950.1"/>
    <property type="molecule type" value="Genomic_DNA"/>
</dbReference>
<dbReference type="RefSeq" id="WP_058446073.1">
    <property type="nucleotide sequence ID" value="NZ_CAAAHT010000007.1"/>
</dbReference>
<evidence type="ECO:0000256" key="9">
    <source>
        <dbReference type="ARBA" id="ARBA00023004"/>
    </source>
</evidence>
<comment type="subunit">
    <text evidence="4">Homodimer.</text>
</comment>
<accession>A0A0W0TN24</accession>
<evidence type="ECO:0000256" key="8">
    <source>
        <dbReference type="ARBA" id="ARBA00022977"/>
    </source>
</evidence>
<evidence type="ECO:0000256" key="3">
    <source>
        <dbReference type="ARBA" id="ARBA00009406"/>
    </source>
</evidence>
<evidence type="ECO:0000256" key="10">
    <source>
        <dbReference type="ARBA" id="ARBA00033171"/>
    </source>
</evidence>
<evidence type="ECO:0000256" key="7">
    <source>
        <dbReference type="ARBA" id="ARBA00022898"/>
    </source>
</evidence>
<dbReference type="Proteomes" id="UP000254033">
    <property type="component" value="Unassembled WGS sequence"/>
</dbReference>
<comment type="similarity">
    <text evidence="3">Belongs to the NMT1/THI5 family.</text>
</comment>
<comment type="catalytic activity">
    <reaction evidence="11">
        <text>N(6)-(pyridoxal phosphate)-L-lysyl-[4-amino-5-hydroxymethyl-2-methylpyrimidine phosphate synthase] + L-histidyl-[4-amino-5-hydroxymethyl-2-methylpyrimidine phosphate synthase] + 2 Fe(3+) + 4 H2O = L-lysyl-[4-amino-5-hydroxymethyl-2-methylpyrimidine phosphate synthase] + (2S)-2-amino-5-hydroxy-4-oxopentanoyl-[4-amino-5-hydroxymethyl-2-methylpyrimidine phosphate synthase] + 4-amino-2-methyl-5-(phosphooxymethyl)pyrimidine + 3-oxopropanoate + 2 Fe(2+) + 2 H(+)</text>
        <dbReference type="Rhea" id="RHEA:65756"/>
        <dbReference type="Rhea" id="RHEA-COMP:16892"/>
        <dbReference type="Rhea" id="RHEA-COMP:16893"/>
        <dbReference type="Rhea" id="RHEA-COMP:16894"/>
        <dbReference type="Rhea" id="RHEA-COMP:16895"/>
        <dbReference type="ChEBI" id="CHEBI:15377"/>
        <dbReference type="ChEBI" id="CHEBI:15378"/>
        <dbReference type="ChEBI" id="CHEBI:29033"/>
        <dbReference type="ChEBI" id="CHEBI:29034"/>
        <dbReference type="ChEBI" id="CHEBI:29969"/>
        <dbReference type="ChEBI" id="CHEBI:29979"/>
        <dbReference type="ChEBI" id="CHEBI:33190"/>
        <dbReference type="ChEBI" id="CHEBI:58354"/>
        <dbReference type="ChEBI" id="CHEBI:143915"/>
        <dbReference type="ChEBI" id="CHEBI:157692"/>
    </reaction>
    <physiologicalReaction direction="left-to-right" evidence="11">
        <dbReference type="Rhea" id="RHEA:65757"/>
    </physiologicalReaction>
</comment>
<dbReference type="EMBL" id="UGNY01000001">
    <property type="protein sequence ID" value="STX37058.1"/>
    <property type="molecule type" value="Genomic_DNA"/>
</dbReference>
<evidence type="ECO:0000313" key="18">
    <source>
        <dbReference type="Proteomes" id="UP000254033"/>
    </source>
</evidence>
<sequence>MQTLHSRTTLLLNWRANPYHTPIFVAQAKGYYRQEGIHLAIMEPNDPSDVTEIVGLGKVDFGVKAMIHTVAARAKGYNLSSVGTLLDEPPTGLIALKSSGIQTFHDIVGKRVGYIGEFGKKIIDDLAKLAGIAPSSYETVRIGMNLTDAIYRNKVDVGIGFINFQRVELDYLCGETIFLRLDQLAGLGCCCFCSIQFIVPETTLQQPELIKGFLRATQRGAAYTTEYPDDAFELLCEQQPQLRQEMYQRVFIRTLPFFSRTLLNVSRDWKKVRDYSEHLQIIDKAFDIRHCYSNEFLPANPYSELDPIACCIEAIDTIEG</sequence>
<evidence type="ECO:0000256" key="2">
    <source>
        <dbReference type="ARBA" id="ARBA00004948"/>
    </source>
</evidence>
<keyword evidence="7" id="KW-0663">Pyridoxal phosphate</keyword>
<dbReference type="Gene3D" id="3.40.190.10">
    <property type="entry name" value="Periplasmic binding protein-like II"/>
    <property type="match status" value="2"/>
</dbReference>
<gene>
    <name evidence="13" type="ORF">Lfee_1862</name>
    <name evidence="15" type="ORF">NCTC11978_00207</name>
    <name evidence="14" type="ORF">NCTC12022_02300</name>
</gene>
<dbReference type="SUPFAM" id="SSF53850">
    <property type="entry name" value="Periplasmic binding protein-like II"/>
    <property type="match status" value="1"/>
</dbReference>
<organism evidence="13 16">
    <name type="scientific">Legionella feeleii</name>
    <dbReference type="NCBI Taxonomy" id="453"/>
    <lineage>
        <taxon>Bacteria</taxon>
        <taxon>Pseudomonadati</taxon>
        <taxon>Pseudomonadota</taxon>
        <taxon>Gammaproteobacteria</taxon>
        <taxon>Legionellales</taxon>
        <taxon>Legionellaceae</taxon>
        <taxon>Legionella</taxon>
    </lineage>
</organism>
<comment type="function">
    <text evidence="1">Responsible for the formation of the pyrimidine heterocycle in the thiamine biosynthesis pathway. Catalyzes the formation of hydroxymethylpyrimidine phosphate (HMP-P) from histidine and pyridoxal phosphate (PLP). The protein uses PLP and the active site histidine to form HMP-P, generating an inactive enzyme. The enzyme can only undergo a single turnover, which suggests it is a suicide enzyme.</text>
</comment>
<dbReference type="InterPro" id="IPR027939">
    <property type="entry name" value="NMT1/THI5"/>
</dbReference>
<evidence type="ECO:0000256" key="4">
    <source>
        <dbReference type="ARBA" id="ARBA00011738"/>
    </source>
</evidence>
<dbReference type="InterPro" id="IPR015168">
    <property type="entry name" value="SsuA/THI5"/>
</dbReference>
<dbReference type="GO" id="GO:0009228">
    <property type="term" value="P:thiamine biosynthetic process"/>
    <property type="evidence" value="ECO:0007669"/>
    <property type="project" value="UniProtKB-KW"/>
</dbReference>
<dbReference type="GO" id="GO:0016740">
    <property type="term" value="F:transferase activity"/>
    <property type="evidence" value="ECO:0007669"/>
    <property type="project" value="UniProtKB-KW"/>
</dbReference>
<proteinExistence type="inferred from homology"/>
<reference evidence="13 16" key="1">
    <citation type="submission" date="2015-11" db="EMBL/GenBank/DDBJ databases">
        <title>Genomic analysis of 38 Legionella species identifies large and diverse effector repertoires.</title>
        <authorList>
            <person name="Burstein D."/>
            <person name="Amaro F."/>
            <person name="Zusman T."/>
            <person name="Lifshitz Z."/>
            <person name="Cohen O."/>
            <person name="Gilbert J.A."/>
            <person name="Pupko T."/>
            <person name="Shuman H.A."/>
            <person name="Segal G."/>
        </authorList>
    </citation>
    <scope>NUCLEOTIDE SEQUENCE [LARGE SCALE GENOMIC DNA]</scope>
    <source>
        <strain evidence="13 16">WO-44C</strain>
    </source>
</reference>
<evidence type="ECO:0000313" key="13">
    <source>
        <dbReference type="EMBL" id="KTC96950.1"/>
    </source>
</evidence>
<evidence type="ECO:0000256" key="5">
    <source>
        <dbReference type="ARBA" id="ARBA00022679"/>
    </source>
</evidence>
<dbReference type="PANTHER" id="PTHR31528">
    <property type="entry name" value="4-AMINO-5-HYDROXYMETHYL-2-METHYLPYRIMIDINE PHOSPHATE SYNTHASE THI11-RELATED"/>
    <property type="match status" value="1"/>
</dbReference>
<dbReference type="Proteomes" id="UP000251942">
    <property type="component" value="Unassembled WGS sequence"/>
</dbReference>